<dbReference type="PANTHER" id="PTHR12219">
    <property type="entry name" value="NADH-UBIQUINONE OXIDOREDUCTASE"/>
    <property type="match status" value="1"/>
</dbReference>
<evidence type="ECO:0000256" key="2">
    <source>
        <dbReference type="ARBA" id="ARBA00022448"/>
    </source>
</evidence>
<dbReference type="Gene3D" id="3.30.160.190">
    <property type="entry name" value="atu1810 like domain"/>
    <property type="match status" value="1"/>
</dbReference>
<dbReference type="AlphaFoldDB" id="A0A9P3LWJ9"/>
<reference evidence="11" key="2">
    <citation type="journal article" date="2022" name="Microbiol. Resour. Announc.">
        <title>Whole-Genome Sequence of Entomortierella parvispora E1425, a Mucoromycotan Fungus Associated with Burkholderiaceae-Related Endosymbiotic Bacteria.</title>
        <authorList>
            <person name="Herlambang A."/>
            <person name="Guo Y."/>
            <person name="Takashima Y."/>
            <person name="Narisawa K."/>
            <person name="Ohta H."/>
            <person name="Nishizawa T."/>
        </authorList>
    </citation>
    <scope>NUCLEOTIDE SEQUENCE</scope>
    <source>
        <strain evidence="11">E1425</strain>
    </source>
</reference>
<feature type="region of interest" description="Disordered" evidence="10">
    <location>
        <begin position="30"/>
        <end position="70"/>
    </location>
</feature>
<keyword evidence="12" id="KW-1185">Reference proteome</keyword>
<comment type="similarity">
    <text evidence="1 9">Belongs to the complex I NDUFS4 subunit family.</text>
</comment>
<comment type="caution">
    <text evidence="11">The sequence shown here is derived from an EMBL/GenBank/DDBJ whole genome shotgun (WGS) entry which is preliminary data.</text>
</comment>
<evidence type="ECO:0000313" key="12">
    <source>
        <dbReference type="Proteomes" id="UP000827284"/>
    </source>
</evidence>
<keyword evidence="6 9" id="KW-0249">Electron transport</keyword>
<evidence type="ECO:0000256" key="10">
    <source>
        <dbReference type="SAM" id="MobiDB-lite"/>
    </source>
</evidence>
<dbReference type="EMBL" id="BQFW01000007">
    <property type="protein sequence ID" value="GJJ73148.1"/>
    <property type="molecule type" value="Genomic_DNA"/>
</dbReference>
<sequence>MSLLLAKQVLRGSVIAKSLRPVPSVLLRYKHSDPTSTPNSNPTSTLNSNSASAPNSNSSSTPNSTSVTETHGHTALQAEIISGAPEEVRLHPCRIYKQSRSATQSGIVNTGVWRVDFDTELNAGQFENELIGWASSSDYMHGLQVKFNTKEEAIAFADKQGWDFTVEEPNQKIFKKKVYADSFKYSPTKLRFVSTK</sequence>
<dbReference type="GO" id="GO:0005743">
    <property type="term" value="C:mitochondrial inner membrane"/>
    <property type="evidence" value="ECO:0007669"/>
    <property type="project" value="UniProtKB-SubCell"/>
</dbReference>
<name>A0A9P3LWJ9_9FUNG</name>
<dbReference type="InterPro" id="IPR038532">
    <property type="entry name" value="NDUFS4-like_sf"/>
</dbReference>
<evidence type="ECO:0000313" key="11">
    <source>
        <dbReference type="EMBL" id="GJJ73148.1"/>
    </source>
</evidence>
<keyword evidence="2 9" id="KW-0813">Transport</keyword>
<organism evidence="11 12">
    <name type="scientific">Entomortierella parvispora</name>
    <dbReference type="NCBI Taxonomy" id="205924"/>
    <lineage>
        <taxon>Eukaryota</taxon>
        <taxon>Fungi</taxon>
        <taxon>Fungi incertae sedis</taxon>
        <taxon>Mucoromycota</taxon>
        <taxon>Mortierellomycotina</taxon>
        <taxon>Mortierellomycetes</taxon>
        <taxon>Mortierellales</taxon>
        <taxon>Mortierellaceae</taxon>
        <taxon>Entomortierella</taxon>
    </lineage>
</organism>
<dbReference type="InterPro" id="IPR006885">
    <property type="entry name" value="NADH_UbQ_FeS_4_mit-like"/>
</dbReference>
<protein>
    <recommendedName>
        <fullName evidence="9">NADH dehydrogenase [ubiquinone] iron-sulfur protein 4, mitochondrial</fullName>
    </recommendedName>
</protein>
<keyword evidence="7 9" id="KW-0496">Mitochondrion</keyword>
<keyword evidence="5 9" id="KW-0809">Transit peptide</keyword>
<evidence type="ECO:0000256" key="1">
    <source>
        <dbReference type="ARBA" id="ARBA00005882"/>
    </source>
</evidence>
<evidence type="ECO:0000256" key="9">
    <source>
        <dbReference type="RuleBase" id="RU367010"/>
    </source>
</evidence>
<dbReference type="PANTHER" id="PTHR12219:SF8">
    <property type="entry name" value="NADH DEHYDROGENASE [UBIQUINONE] IRON-SULFUR PROTEIN 4, MITOCHONDRIAL"/>
    <property type="match status" value="1"/>
</dbReference>
<evidence type="ECO:0000256" key="7">
    <source>
        <dbReference type="ARBA" id="ARBA00023128"/>
    </source>
</evidence>
<keyword evidence="3 9" id="KW-0679">Respiratory chain</keyword>
<reference evidence="11" key="1">
    <citation type="submission" date="2021-11" db="EMBL/GenBank/DDBJ databases">
        <authorList>
            <person name="Herlambang A."/>
            <person name="Guo Y."/>
            <person name="Takashima Y."/>
            <person name="Nishizawa T."/>
        </authorList>
    </citation>
    <scope>NUCLEOTIDE SEQUENCE</scope>
    <source>
        <strain evidence="11">E1425</strain>
    </source>
</reference>
<dbReference type="GO" id="GO:0022900">
    <property type="term" value="P:electron transport chain"/>
    <property type="evidence" value="ECO:0007669"/>
    <property type="project" value="InterPro"/>
</dbReference>
<evidence type="ECO:0000256" key="3">
    <source>
        <dbReference type="ARBA" id="ARBA00022660"/>
    </source>
</evidence>
<keyword evidence="8 9" id="KW-0472">Membrane</keyword>
<evidence type="ECO:0000256" key="6">
    <source>
        <dbReference type="ARBA" id="ARBA00022982"/>
    </source>
</evidence>
<gene>
    <name evidence="11" type="ORF">EMPS_05506</name>
</gene>
<evidence type="ECO:0000256" key="5">
    <source>
        <dbReference type="ARBA" id="ARBA00022946"/>
    </source>
</evidence>
<comment type="subcellular location">
    <subcellularLocation>
        <location evidence="9">Mitochondrion inner membrane</location>
        <topology evidence="9">Peripheral membrane protein</topology>
        <orientation evidence="9">Matrix side</orientation>
    </subcellularLocation>
</comment>
<evidence type="ECO:0000256" key="8">
    <source>
        <dbReference type="ARBA" id="ARBA00023136"/>
    </source>
</evidence>
<comment type="function">
    <text evidence="9">Accessory subunit of the mitochondrial membrane respiratory chain NADH dehydrogenase (Complex I), that is believed not to be involved in catalysis. Complex I functions in the transfer of electrons from NADH to the respiratory chain. The immediate electron acceptor for the enzyme is believed to be ubiquinone.</text>
</comment>
<dbReference type="Pfam" id="PF04800">
    <property type="entry name" value="NDUS4"/>
    <property type="match status" value="1"/>
</dbReference>
<accession>A0A9P3LWJ9</accession>
<proteinExistence type="inferred from homology"/>
<dbReference type="Proteomes" id="UP000827284">
    <property type="component" value="Unassembled WGS sequence"/>
</dbReference>
<evidence type="ECO:0000256" key="4">
    <source>
        <dbReference type="ARBA" id="ARBA00022792"/>
    </source>
</evidence>
<dbReference type="OrthoDB" id="3089at2759"/>
<feature type="compositionally biased region" description="Low complexity" evidence="10">
    <location>
        <begin position="34"/>
        <end position="66"/>
    </location>
</feature>
<keyword evidence="4 9" id="KW-0999">Mitochondrion inner membrane</keyword>